<evidence type="ECO:0000256" key="6">
    <source>
        <dbReference type="SAM" id="Phobius"/>
    </source>
</evidence>
<evidence type="ECO:0000256" key="1">
    <source>
        <dbReference type="ARBA" id="ARBA00004141"/>
    </source>
</evidence>
<evidence type="ECO:0000313" key="8">
    <source>
        <dbReference type="Proteomes" id="UP000245942"/>
    </source>
</evidence>
<evidence type="ECO:0000313" key="7">
    <source>
        <dbReference type="EMBL" id="PWN22030.1"/>
    </source>
</evidence>
<comment type="subcellular location">
    <subcellularLocation>
        <location evidence="1">Membrane</location>
        <topology evidence="1">Multi-pass membrane protein</topology>
    </subcellularLocation>
</comment>
<keyword evidence="8" id="KW-1185">Reference proteome</keyword>
<protein>
    <submittedName>
        <fullName evidence="7">Putative siderophore iron transporter mirC</fullName>
    </submittedName>
</protein>
<feature type="transmembrane region" description="Helical" evidence="6">
    <location>
        <begin position="439"/>
        <end position="458"/>
    </location>
</feature>
<feature type="transmembrane region" description="Helical" evidence="6">
    <location>
        <begin position="176"/>
        <end position="194"/>
    </location>
</feature>
<feature type="transmembrane region" description="Helical" evidence="6">
    <location>
        <begin position="122"/>
        <end position="144"/>
    </location>
</feature>
<feature type="transmembrane region" description="Helical" evidence="6">
    <location>
        <begin position="465"/>
        <end position="487"/>
    </location>
</feature>
<dbReference type="PANTHER" id="PTHR23501">
    <property type="entry name" value="MAJOR FACILITATOR SUPERFAMILY"/>
    <property type="match status" value="1"/>
</dbReference>
<dbReference type="AlphaFoldDB" id="A0A316U9X2"/>
<keyword evidence="3 6" id="KW-1133">Transmembrane helix</keyword>
<feature type="transmembrane region" description="Helical" evidence="6">
    <location>
        <begin position="405"/>
        <end position="427"/>
    </location>
</feature>
<dbReference type="Proteomes" id="UP000245942">
    <property type="component" value="Unassembled WGS sequence"/>
</dbReference>
<dbReference type="STRING" id="1684307.A0A316U9X2"/>
<accession>A0A316U9X2</accession>
<keyword evidence="4 6" id="KW-0472">Membrane</keyword>
<name>A0A316U9X2_9BASI</name>
<dbReference type="Pfam" id="PF07690">
    <property type="entry name" value="MFS_1"/>
    <property type="match status" value="1"/>
</dbReference>
<feature type="transmembrane region" description="Helical" evidence="6">
    <location>
        <begin position="301"/>
        <end position="322"/>
    </location>
</feature>
<sequence length="599" mass="65289">MSSTTHDVKQHESPSAGDDHSADGKLFDEEKLAEEKQVGIVTIEAARALIGWKLWVAYLGIFLTTYFCGLDNGTTYATLYAGAQATNNFVLYPTLGVLQQVVIAVLKFPVAKIADVFGRAEGFAVSLVFYVLGFILMAACQNFSTLAAGVFFYAVGNTGTQIMLQIIIADAVSTKWRGAAIGLLSWPYLMNFAVSGRFVQGLYGALFNSPTWRWGPGIFCIVFPIAISPIIFALASSQRQVKKAGRAPAHPYTQMTFFRGLKAFVDDIDLGGLFLIAAGFILILLPLTLYTYAPNGWNTDYIIAMFVVGGVLIVSIGFWEWLVAPKPVIRRRYILNKNVIIPAFIGFFDFFSFYLAWTSSFSYVQILKGWTSGDATYFSNAQSLCLTFFGIMVGFINLWTRQYKWSLVAGACIRMIGLGIMIAFRTANATTAQLVMGQILQGMGGGFLGVTLQVAAQVSVPHQDVAMVTAFVLLLTEIGGACGTALLGTIQAQRLPTLIARYLPGATAEVQANLYAQPLVEIISYPLGTPERTALIEAWNGYFHTLLTVAIALSAVPIVLGLLLNDYKLNDKQNCVTDEPPLHVTGEARVRAEDEIVKS</sequence>
<gene>
    <name evidence="7" type="ORF">BCV69DRAFT_247459</name>
</gene>
<dbReference type="InterPro" id="IPR011701">
    <property type="entry name" value="MFS"/>
</dbReference>
<dbReference type="SUPFAM" id="SSF103473">
    <property type="entry name" value="MFS general substrate transporter"/>
    <property type="match status" value="1"/>
</dbReference>
<proteinExistence type="predicted"/>
<evidence type="ECO:0000256" key="3">
    <source>
        <dbReference type="ARBA" id="ARBA00022989"/>
    </source>
</evidence>
<dbReference type="GO" id="GO:0005886">
    <property type="term" value="C:plasma membrane"/>
    <property type="evidence" value="ECO:0007669"/>
    <property type="project" value="TreeGrafter"/>
</dbReference>
<organism evidence="7 8">
    <name type="scientific">Pseudomicrostroma glucosiphilum</name>
    <dbReference type="NCBI Taxonomy" id="1684307"/>
    <lineage>
        <taxon>Eukaryota</taxon>
        <taxon>Fungi</taxon>
        <taxon>Dikarya</taxon>
        <taxon>Basidiomycota</taxon>
        <taxon>Ustilaginomycotina</taxon>
        <taxon>Exobasidiomycetes</taxon>
        <taxon>Microstromatales</taxon>
        <taxon>Microstromatales incertae sedis</taxon>
        <taxon>Pseudomicrostroma</taxon>
    </lineage>
</organism>
<feature type="transmembrane region" description="Helical" evidence="6">
    <location>
        <begin position="150"/>
        <end position="169"/>
    </location>
</feature>
<dbReference type="GeneID" id="37011984"/>
<evidence type="ECO:0000256" key="4">
    <source>
        <dbReference type="ARBA" id="ARBA00023136"/>
    </source>
</evidence>
<keyword evidence="2 6" id="KW-0812">Transmembrane</keyword>
<dbReference type="EMBL" id="KZ819324">
    <property type="protein sequence ID" value="PWN22030.1"/>
    <property type="molecule type" value="Genomic_DNA"/>
</dbReference>
<dbReference type="OrthoDB" id="2241241at2759"/>
<feature type="transmembrane region" description="Helical" evidence="6">
    <location>
        <begin position="214"/>
        <end position="236"/>
    </location>
</feature>
<dbReference type="PANTHER" id="PTHR23501:SF87">
    <property type="entry name" value="SIDEROPHORE IRON TRANSPORTER 2"/>
    <property type="match status" value="1"/>
</dbReference>
<evidence type="ECO:0000256" key="5">
    <source>
        <dbReference type="SAM" id="MobiDB-lite"/>
    </source>
</evidence>
<feature type="transmembrane region" description="Helical" evidence="6">
    <location>
        <begin position="268"/>
        <end position="289"/>
    </location>
</feature>
<dbReference type="GO" id="GO:0022857">
    <property type="term" value="F:transmembrane transporter activity"/>
    <property type="evidence" value="ECO:0007669"/>
    <property type="project" value="InterPro"/>
</dbReference>
<feature type="transmembrane region" description="Helical" evidence="6">
    <location>
        <begin position="50"/>
        <end position="69"/>
    </location>
</feature>
<reference evidence="7 8" key="1">
    <citation type="journal article" date="2018" name="Mol. Biol. Evol.">
        <title>Broad Genomic Sampling Reveals a Smut Pathogenic Ancestry of the Fungal Clade Ustilaginomycotina.</title>
        <authorList>
            <person name="Kijpornyongpan T."/>
            <person name="Mondo S.J."/>
            <person name="Barry K."/>
            <person name="Sandor L."/>
            <person name="Lee J."/>
            <person name="Lipzen A."/>
            <person name="Pangilinan J."/>
            <person name="LaButti K."/>
            <person name="Hainaut M."/>
            <person name="Henrissat B."/>
            <person name="Grigoriev I.V."/>
            <person name="Spatafora J.W."/>
            <person name="Aime M.C."/>
        </authorList>
    </citation>
    <scope>NUCLEOTIDE SEQUENCE [LARGE SCALE GENOMIC DNA]</scope>
    <source>
        <strain evidence="7 8">MCA 4718</strain>
    </source>
</reference>
<evidence type="ECO:0000256" key="2">
    <source>
        <dbReference type="ARBA" id="ARBA00022692"/>
    </source>
</evidence>
<feature type="transmembrane region" description="Helical" evidence="6">
    <location>
        <begin position="542"/>
        <end position="564"/>
    </location>
</feature>
<dbReference type="InterPro" id="IPR036259">
    <property type="entry name" value="MFS_trans_sf"/>
</dbReference>
<feature type="transmembrane region" description="Helical" evidence="6">
    <location>
        <begin position="89"/>
        <end position="110"/>
    </location>
</feature>
<dbReference type="Gene3D" id="1.20.1250.20">
    <property type="entry name" value="MFS general substrate transporter like domains"/>
    <property type="match status" value="2"/>
</dbReference>
<feature type="transmembrane region" description="Helical" evidence="6">
    <location>
        <begin position="334"/>
        <end position="357"/>
    </location>
</feature>
<feature type="region of interest" description="Disordered" evidence="5">
    <location>
        <begin position="1"/>
        <end position="23"/>
    </location>
</feature>
<feature type="transmembrane region" description="Helical" evidence="6">
    <location>
        <begin position="377"/>
        <end position="398"/>
    </location>
</feature>
<dbReference type="RefSeq" id="XP_025349190.1">
    <property type="nucleotide sequence ID" value="XM_025490250.1"/>
</dbReference>